<dbReference type="GO" id="GO:0005509">
    <property type="term" value="F:calcium ion binding"/>
    <property type="evidence" value="ECO:0007669"/>
    <property type="project" value="InterPro"/>
</dbReference>
<sequence>MKNPYILTVIMKLPMLLSLKSHSQKRGFNFIYKVLTALFLMFIGVQQMSAQSFGQSNLNFNGNGGVNQGTSHMFGPDGRLYVLQLNGTIDVFTIQRNGPDDYVVVASEEILLVKNIPNHNDDGSSNAGNNREATGITVVGTEGNPIIYATSSDSQVGGPSGDKNLDTNSGVITRLTWNGSTWNAVDIVRGLPRSEENHATNGLEFVTVNSIDFLIVAQGGHTNAGSPSDNFAWTTEYALSAAILSVNLSMLEAMSVQNDGTRDYIYDIPTLDDPTRTNTNGITDPDNANYNGIDVNDPWGGNDGLNQAMVVVGGPVQIFSPGYRNSFDLTVTQDGKVYATDNGANGGWGGLPWNEGIDGTVTNNYNPDEPGSSDDDLYGEQVNNEDHLTLITDDIQNYVFGSFYGGHPAPVRANPAGAGLFTNPTVNGVSGLEVWRTLTYDPDGSTPGSTTDASIALPANWPPIPVTLGEPRQGDWRGPGMTNPDGPDDVLITTWSNNTNGIDEYTASNFAGAMQGDLIVGKNGGQLKRVQLDTNGLLEDLNENFASNFGGNALGVTCNGDADPFPGTIWVATFNGNIVILEPQDFVVCILPGEAGYSTTADNDFDGYTNEDEIENKDTNESVEDVICSGANQPEDFDKSAGAPFVSDLNDSDDDNDGIDDASDPFQLGDPTDSGSDAFDLPVLNELLSDNPELLGYKGLGFTGLMNNGDSNGNWINWLDRVDDPNDPNPNDLLGGAVGAMTMQMTSGSASGSVNTQEKGFQFGVNVDQNTGGFTIESRLFNFNSPLQLYDSASPAAGELGIFIGDGTQSNYIKFVITQSGLTAIQEINNIIQTPIETTIAVGNRPTNDMILFFVVDATTGVVTAQYKIDNGTAQTLGTITAQGSILSAIQNSNNALVVGLIGTSNTSGAELEGTWDYINVQGGQPSIEQTLPNLNVLVGASPTAFNLNDYFSDDGGDSNLSYTLEGNTNTAIGATISANSLNLTFPTSAATSQITVRATDNKGLFTEQTFTITVANEPTPILRIRTNGTTITATDAPNPNWVGITATGAQSGTFNGIAYGVNLGNHSTHNITGRDASVPAYAPQALFANERWDPVTAPEMQWTFDVPDGNYFVRLYMGNGYAGTGTEGQRVFDISMEGQLVQNNLDLVAAFGNATGGMFEYPVTVNDGVLNIEFGHVVENPLINAIEILSINGAFVTPITVNPIANQSSVEGDLINLTVQASGGNSSENFAYSAINLPTGIQIEPTTGLIFGSISSGAAANSPYAVTVTVDKPSSDPVVLNITWNVTDSNAPNTVLYRVNTGGALTASNDSSIIAWEEDQKATGAPGGNAVNGTPSQYVNSTTLDLTFGAVLPGAFANTTGYPDALFATERYNNLPEPDNMQWSFPTGNGNFRVNLLFNENWANENANANNYRIFDVEIEGQNVLDDYRPSVDGTEINIAKVETFLVNVTDGDLNIDFIQFNENPAIKGIEILSAQPPVSQTWTAQNDDENHTARHECSFVQAGDKFYLFGGRENPANLDVYDYQAKTWSTITASAPSDFNHFQAVEYNGLIWVIGAFKDNAFPNEVPADFVWAYNPATDNWVQGPAVPTTRKRGSAGLVVYNNKFYVIAGNTDGHDGGFIPWFDEFDPATGIWTTLTDVPKARDHFHAGVIGDKLYVAGGRQSGGPGGTFNPLIAEVDVYDFTAGAWSTLPSTQNIPTPRAAASVAVYQNELYVIGGEIEDDLQGNTVNDAVKTTESFNPSTGNWTSRADLITERHGTQAIVSGDGIHLTAGSNTKGGGGKMKNMEFLGNDNPSGTTLVAGILTVPTDVSIAAGSTETVALTHSSGNTGIIITSVQLGGTDASEFMISSNSGFSLLNPGETTEVTIVHMGTAEGKTASLIVGYDDGSVISSSVVSGEPATTVLYRINAGGGLITDVVGDFEEDQRASGTGGTAVIGTPSPYLNISPPAVDKTYGAATALVENNTGYPDTVFQTERYSDAENPDNMQWSFPTGDGVYQVNLLFNENWANEDNVVANNRIFDVQIENQLVLEDYRPSGDGSDVNIAKVESFQVNVADGTLNINFLKGNQNPAIKGIEILSVTPTMGEGPMVTNPGAQVAVEGDVINLPIVAIDGTSPACGPLTYSAENLPGDLTIDESTGLISGTLLSGTGSGTDGAFIEENGIVVIEMESAKSLPGSWTNAAGSTSPNINSPGSATGSDFIVWEGSQFLNSQGNSTISYPVEITTTGTYRFQWRTQVGNGTSATDHNDTWLKIEGDSFYGQKGGNGTIICPKGSNSSNDCTGNVPQGAGGNGWLKVFSSGSTNWTWSTFTSDNDGHQIFARFDTPGTYNVLISVRSSSHALDRMVLSHVNEFSGNPQSTSLAESQQAVGVVNGASADSPYDVTVTVTDACTPTVSTDVNFTWNVTATETNNPAATVQVNPGMTLDASTYNANSFLISNIGEEEIVNIQIDLSTGFMKDVVFDPVGTAGDSVARCLLTGSGGNSATAVGLTVPGNNGTGQGDPDCTDVFDKFHNGIDVEEGYDILTMNFTDFNPGESYNFGVDIDPTTIKGDITSGDAGSVSGFELIGATVRIEFASGAVYATSLFDEGSIGGSDAIVDIVSNAIIAPSILVDGLNTSRLVTDANQLIEINGTPNASVTLLRVDGRLYLDQGNPSVGYDIDLFEANEAMAKQLYQVVLDANGMAIVPVILTQTPGTTGTPDGGLNHFISVVNDGPNGENSIASNVIVLEFNPNAIIGPSVLIQMTPDADLDTSTYTAGSLQITNNSSGGLQITDVTIDLSTAILPDMIFDPSGTGGDATAKCFEANTGADLVGLKVPADICTTPFSQPRQGGYDIMSIGFNQFDPGESFTFSVDIDPNSIQDVAGAGAAGSVSGFELVGATVTITFNDASTITTSIYEDGSLGGGQAIAALQAPVAPIISVVGVSTSSATVNDLNQTVTVTGTPGDVVSLMLMDSRLFIATGNPAFNVPDETYYANEAMDKVLYTGLIGAGGTVDIPVVLLQTAFGNDTPEGGLNQIVAVTSKSAYAPDMQVSSTSNVVTLLYDPNTTTADITITANLQARDNHSGDYTVKLYEVGSSIPLYDLSATADESGLMMVNNIAFGTYELALKYSNSLQVVQTITIEAPTYSIDMGELLMGNTNVIDNVVSQVDFAILSSLLNLSQVDPGYNPNADFNGDGFITLADFAVLLSNFNVEGQKPSGVVE</sequence>
<dbReference type="PANTHER" id="PTHR46375">
    <property type="entry name" value="KELCH REPEAT AND BTB DOMAIN-CONTAINING PROTEIN 13-RELATED"/>
    <property type="match status" value="1"/>
</dbReference>
<dbReference type="InterPro" id="IPR013783">
    <property type="entry name" value="Ig-like_fold"/>
</dbReference>
<dbReference type="PROSITE" id="PS00018">
    <property type="entry name" value="EF_HAND_1"/>
    <property type="match status" value="1"/>
</dbReference>
<proteinExistence type="predicted"/>
<dbReference type="Pfam" id="PF05345">
    <property type="entry name" value="He_PIG"/>
    <property type="match status" value="1"/>
</dbReference>
<dbReference type="Gene3D" id="2.120.10.80">
    <property type="entry name" value="Kelch-type beta propeller"/>
    <property type="match status" value="2"/>
</dbReference>
<dbReference type="Gene3D" id="2.60.120.430">
    <property type="entry name" value="Galactose-binding lectin"/>
    <property type="match status" value="3"/>
</dbReference>
<feature type="domain" description="EF-hand" evidence="2">
    <location>
        <begin position="3172"/>
        <end position="3194"/>
    </location>
</feature>
<organism evidence="3">
    <name type="scientific">marine sediment metagenome</name>
    <dbReference type="NCBI Taxonomy" id="412755"/>
    <lineage>
        <taxon>unclassified sequences</taxon>
        <taxon>metagenomes</taxon>
        <taxon>ecological metagenomes</taxon>
    </lineage>
</organism>
<evidence type="ECO:0000313" key="3">
    <source>
        <dbReference type="EMBL" id="KKO00292.1"/>
    </source>
</evidence>
<dbReference type="InterPro" id="IPR018247">
    <property type="entry name" value="EF_Hand_1_Ca_BS"/>
</dbReference>
<evidence type="ECO:0000259" key="2">
    <source>
        <dbReference type="PROSITE" id="PS50222"/>
    </source>
</evidence>
<dbReference type="InterPro" id="IPR008979">
    <property type="entry name" value="Galactose-bd-like_sf"/>
</dbReference>
<dbReference type="InterPro" id="IPR015915">
    <property type="entry name" value="Kelch-typ_b-propeller"/>
</dbReference>
<dbReference type="SMART" id="SM00612">
    <property type="entry name" value="Kelch"/>
    <property type="match status" value="4"/>
</dbReference>
<feature type="region of interest" description="Disordered" evidence="1">
    <location>
        <begin position="444"/>
        <end position="485"/>
    </location>
</feature>
<dbReference type="InterPro" id="IPR052392">
    <property type="entry name" value="Kelch-BTB_domain-containing"/>
</dbReference>
<dbReference type="SUPFAM" id="SSF49785">
    <property type="entry name" value="Galactose-binding domain-like"/>
    <property type="match status" value="3"/>
</dbReference>
<dbReference type="InterPro" id="IPR015919">
    <property type="entry name" value="Cadherin-like_sf"/>
</dbReference>
<dbReference type="SUPFAM" id="SSF117281">
    <property type="entry name" value="Kelch motif"/>
    <property type="match status" value="1"/>
</dbReference>
<feature type="compositionally biased region" description="Acidic residues" evidence="1">
    <location>
        <begin position="603"/>
        <end position="615"/>
    </location>
</feature>
<dbReference type="Pfam" id="PF24681">
    <property type="entry name" value="Kelch_KLHDC2_KLHL20_DRC7"/>
    <property type="match status" value="1"/>
</dbReference>
<dbReference type="Pfam" id="PF11721">
    <property type="entry name" value="Malectin"/>
    <property type="match status" value="3"/>
</dbReference>
<dbReference type="InterPro" id="IPR036439">
    <property type="entry name" value="Dockerin_dom_sf"/>
</dbReference>
<dbReference type="InterPro" id="IPR021720">
    <property type="entry name" value="Malectin_dom"/>
</dbReference>
<accession>A0A0F9XLT1</accession>
<feature type="region of interest" description="Disordered" evidence="1">
    <location>
        <begin position="600"/>
        <end position="677"/>
    </location>
</feature>
<protein>
    <recommendedName>
        <fullName evidence="2">EF-hand domain-containing protein</fullName>
    </recommendedName>
</protein>
<gene>
    <name evidence="3" type="ORF">LCGC14_0127100</name>
</gene>
<dbReference type="PANTHER" id="PTHR46375:SF3">
    <property type="entry name" value="KELCH REPEAT AND BTB DOMAIN-CONTAINING PROTEIN 13"/>
    <property type="match status" value="1"/>
</dbReference>
<dbReference type="SUPFAM" id="SSF49313">
    <property type="entry name" value="Cadherin-like"/>
    <property type="match status" value="1"/>
</dbReference>
<dbReference type="InterPro" id="IPR002048">
    <property type="entry name" value="EF_hand_dom"/>
</dbReference>
<dbReference type="Gene3D" id="2.120.10.30">
    <property type="entry name" value="TolB, C-terminal domain"/>
    <property type="match status" value="1"/>
</dbReference>
<dbReference type="Gene3D" id="2.60.40.10">
    <property type="entry name" value="Immunoglobulins"/>
    <property type="match status" value="3"/>
</dbReference>
<dbReference type="SUPFAM" id="SSF63446">
    <property type="entry name" value="Type I dockerin domain"/>
    <property type="match status" value="1"/>
</dbReference>
<dbReference type="GO" id="GO:0000272">
    <property type="term" value="P:polysaccharide catabolic process"/>
    <property type="evidence" value="ECO:0007669"/>
    <property type="project" value="InterPro"/>
</dbReference>
<dbReference type="InterPro" id="IPR006652">
    <property type="entry name" value="Kelch_1"/>
</dbReference>
<feature type="compositionally biased region" description="Acidic residues" evidence="1">
    <location>
        <begin position="650"/>
        <end position="663"/>
    </location>
</feature>
<name>A0A0F9XLT1_9ZZZZ</name>
<reference evidence="3" key="1">
    <citation type="journal article" date="2015" name="Nature">
        <title>Complex archaea that bridge the gap between prokaryotes and eukaryotes.</title>
        <authorList>
            <person name="Spang A."/>
            <person name="Saw J.H."/>
            <person name="Jorgensen S.L."/>
            <person name="Zaremba-Niedzwiedzka K."/>
            <person name="Martijn J."/>
            <person name="Lind A.E."/>
            <person name="van Eijk R."/>
            <person name="Schleper C."/>
            <person name="Guy L."/>
            <person name="Ettema T.J."/>
        </authorList>
    </citation>
    <scope>NUCLEOTIDE SEQUENCE</scope>
</reference>
<dbReference type="PROSITE" id="PS50222">
    <property type="entry name" value="EF_HAND_2"/>
    <property type="match status" value="1"/>
</dbReference>
<dbReference type="InterPro" id="IPR011042">
    <property type="entry name" value="6-blade_b-propeller_TolB-like"/>
</dbReference>
<evidence type="ECO:0000256" key="1">
    <source>
        <dbReference type="SAM" id="MobiDB-lite"/>
    </source>
</evidence>
<comment type="caution">
    <text evidence="3">The sequence shown here is derived from an EMBL/GenBank/DDBJ whole genome shotgun (WGS) entry which is preliminary data.</text>
</comment>
<dbReference type="GO" id="GO:0016020">
    <property type="term" value="C:membrane"/>
    <property type="evidence" value="ECO:0007669"/>
    <property type="project" value="InterPro"/>
</dbReference>
<dbReference type="Gene3D" id="2.60.40.4130">
    <property type="match status" value="1"/>
</dbReference>
<dbReference type="EMBL" id="LAZR01000041">
    <property type="protein sequence ID" value="KKO00292.1"/>
    <property type="molecule type" value="Genomic_DNA"/>
</dbReference>